<proteinExistence type="predicted"/>
<dbReference type="PANTHER" id="PTHR37981">
    <property type="entry name" value="LIPASE 2"/>
    <property type="match status" value="1"/>
</dbReference>
<name>A0ABX7PSE0_9ACTN</name>
<evidence type="ECO:0000313" key="3">
    <source>
        <dbReference type="EMBL" id="QSR28612.1"/>
    </source>
</evidence>
<dbReference type="Proteomes" id="UP000662818">
    <property type="component" value="Chromosome"/>
</dbReference>
<evidence type="ECO:0000259" key="2">
    <source>
        <dbReference type="Pfam" id="PF13472"/>
    </source>
</evidence>
<feature type="signal peptide" evidence="1">
    <location>
        <begin position="1"/>
        <end position="32"/>
    </location>
</feature>
<evidence type="ECO:0000256" key="1">
    <source>
        <dbReference type="SAM" id="SignalP"/>
    </source>
</evidence>
<sequence length="270" mass="27989">MARSSLRLLLSLGSVLSAVLVGLVAVPPAAHAAAPVYVALGDSYSSGVGTRSYIDDGTSCQRSNYAYPKLVASAKGYSLSFKACSGATTSTVTNSQLSALSSSTSYVTISVGGNDAGFTGVITECAQPGWMSDCDGAINTAQSFINNTLPGRLGTLYASIRSKAPNAVVVVVGYPRLFMGEDCNAATWFSPAEETRLNQTADLLNSKLSAAASAKGFKWANPTSRFVGHAVCDDVEWLNGLSNPVSESYHPNRLGHSSGYKPLVAGLLVG</sequence>
<dbReference type="InterPro" id="IPR037460">
    <property type="entry name" value="SEST-like"/>
</dbReference>
<evidence type="ECO:0000313" key="4">
    <source>
        <dbReference type="Proteomes" id="UP000662818"/>
    </source>
</evidence>
<dbReference type="InterPro" id="IPR013830">
    <property type="entry name" value="SGNH_hydro"/>
</dbReference>
<dbReference type="Pfam" id="PF13472">
    <property type="entry name" value="Lipase_GDSL_2"/>
    <property type="match status" value="1"/>
</dbReference>
<feature type="domain" description="SGNH hydrolase-type esterase" evidence="2">
    <location>
        <begin position="39"/>
        <end position="256"/>
    </location>
</feature>
<organism evidence="3 4">
    <name type="scientific">Nocardioides aromaticivorans</name>
    <dbReference type="NCBI Taxonomy" id="200618"/>
    <lineage>
        <taxon>Bacteria</taxon>
        <taxon>Bacillati</taxon>
        <taxon>Actinomycetota</taxon>
        <taxon>Actinomycetes</taxon>
        <taxon>Propionibacteriales</taxon>
        <taxon>Nocardioidaceae</taxon>
        <taxon>Nocardioides</taxon>
    </lineage>
</organism>
<dbReference type="InterPro" id="IPR036514">
    <property type="entry name" value="SGNH_hydro_sf"/>
</dbReference>
<dbReference type="SUPFAM" id="SSF52266">
    <property type="entry name" value="SGNH hydrolase"/>
    <property type="match status" value="1"/>
</dbReference>
<keyword evidence="4" id="KW-1185">Reference proteome</keyword>
<dbReference type="CDD" id="cd01823">
    <property type="entry name" value="SEST_like"/>
    <property type="match status" value="1"/>
</dbReference>
<keyword evidence="1" id="KW-0732">Signal</keyword>
<dbReference type="PANTHER" id="PTHR37981:SF1">
    <property type="entry name" value="SGNH HYDROLASE-TYPE ESTERASE DOMAIN-CONTAINING PROTEIN"/>
    <property type="match status" value="1"/>
</dbReference>
<protein>
    <submittedName>
        <fullName evidence="3">Triacylglycerol lipase</fullName>
    </submittedName>
</protein>
<dbReference type="EMBL" id="CP022295">
    <property type="protein sequence ID" value="QSR28612.1"/>
    <property type="molecule type" value="Genomic_DNA"/>
</dbReference>
<feature type="chain" id="PRO_5045541064" evidence="1">
    <location>
        <begin position="33"/>
        <end position="270"/>
    </location>
</feature>
<reference evidence="3 4" key="1">
    <citation type="submission" date="2017-06" db="EMBL/GenBank/DDBJ databases">
        <title>Complete Genome Sequence of the Soil Carbazole-Degrading Bacterium Nocardioides aromaticivorans IC177.</title>
        <authorList>
            <person name="Vejarano F."/>
            <person name="Suzuki-Minakuchi C."/>
            <person name="Ohtsubo Y."/>
            <person name="Tsuda M."/>
            <person name="Okada K."/>
            <person name="Nojiri H."/>
        </authorList>
    </citation>
    <scope>NUCLEOTIDE SEQUENCE [LARGE SCALE GENOMIC DNA]</scope>
    <source>
        <strain evidence="3 4">IC177</strain>
    </source>
</reference>
<accession>A0ABX7PSE0</accession>
<dbReference type="RefSeq" id="WP_207007429.1">
    <property type="nucleotide sequence ID" value="NZ_CP022295.1"/>
</dbReference>
<gene>
    <name evidence="3" type="ORF">CFH99_23590</name>
</gene>
<dbReference type="Gene3D" id="3.40.50.1110">
    <property type="entry name" value="SGNH hydrolase"/>
    <property type="match status" value="1"/>
</dbReference>